<feature type="chain" id="PRO_5015105040" evidence="1">
    <location>
        <begin position="16"/>
        <end position="436"/>
    </location>
</feature>
<dbReference type="CDD" id="cd09272">
    <property type="entry name" value="RNase_HI_RT_Ty1"/>
    <property type="match status" value="1"/>
</dbReference>
<dbReference type="Pfam" id="PF07727">
    <property type="entry name" value="RVT_2"/>
    <property type="match status" value="1"/>
</dbReference>
<dbReference type="EMBL" id="NCKW01006547">
    <property type="protein sequence ID" value="POM71274.1"/>
    <property type="molecule type" value="Genomic_DNA"/>
</dbReference>
<dbReference type="Proteomes" id="UP000237271">
    <property type="component" value="Unassembled WGS sequence"/>
</dbReference>
<reference evidence="3 4" key="1">
    <citation type="journal article" date="2017" name="Genome Biol. Evol.">
        <title>Phytophthora megakarya and P. palmivora, closely related causal agents of cacao black pod rot, underwent increases in genome sizes and gene numbers by different mechanisms.</title>
        <authorList>
            <person name="Ali S.S."/>
            <person name="Shao J."/>
            <person name="Lary D.J."/>
            <person name="Kronmiller B."/>
            <person name="Shen D."/>
            <person name="Strem M.D."/>
            <person name="Amoako-Attah I."/>
            <person name="Akrofi A.Y."/>
            <person name="Begoude B.A."/>
            <person name="Ten Hoopen G.M."/>
            <person name="Coulibaly K."/>
            <person name="Kebe B.I."/>
            <person name="Melnick R.L."/>
            <person name="Guiltinan M.J."/>
            <person name="Tyler B.M."/>
            <person name="Meinhardt L.W."/>
            <person name="Bailey B.A."/>
        </authorList>
    </citation>
    <scope>NUCLEOTIDE SEQUENCE [LARGE SCALE GENOMIC DNA]</scope>
    <source>
        <strain evidence="4">sbr112.9</strain>
    </source>
</reference>
<evidence type="ECO:0000259" key="2">
    <source>
        <dbReference type="Pfam" id="PF07727"/>
    </source>
</evidence>
<evidence type="ECO:0000256" key="1">
    <source>
        <dbReference type="SAM" id="SignalP"/>
    </source>
</evidence>
<dbReference type="SUPFAM" id="SSF56672">
    <property type="entry name" value="DNA/RNA polymerases"/>
    <property type="match status" value="1"/>
</dbReference>
<accession>A0A2P4Y0E3</accession>
<protein>
    <submittedName>
        <fullName evidence="3">Transposable element</fullName>
    </submittedName>
</protein>
<dbReference type="PANTHER" id="PTHR11439">
    <property type="entry name" value="GAG-POL-RELATED RETROTRANSPOSON"/>
    <property type="match status" value="1"/>
</dbReference>
<evidence type="ECO:0000313" key="3">
    <source>
        <dbReference type="EMBL" id="POM71274.1"/>
    </source>
</evidence>
<keyword evidence="1" id="KW-0732">Signal</keyword>
<gene>
    <name evidence="3" type="ORF">PHPALM_12179</name>
</gene>
<dbReference type="PANTHER" id="PTHR11439:SF483">
    <property type="entry name" value="PEPTIDE SYNTHASE GLIP-LIKE, PUTATIVE (AFU_ORTHOLOGUE AFUA_3G12920)-RELATED"/>
    <property type="match status" value="1"/>
</dbReference>
<sequence>MLIVLIIALLFSLEADHLDFDTAFLNSEMDGAIIYIEQPEQFDDGTGRVCLLLKGIYGLKQAARLWYQTLNAYLVELCFCRCVFDVGLYYKWIEDRIVMITVYVDDIMIIANREDIEEVNKMLRLRFSIKDLGRVHYLLGMEVHYKPGVLLCLSQTAYIDKILSRFKMDKAKSVRSPQMQNEKVLAIEKNEDKTNDKSLKYQELIGALQYLVTCTRPNISNAVRNLSRDADHANCPESSRSVSGHVLQLNCHSVGFKSKMQRSVTDDTCKSELVAASTCVEDLIWARKLIKELGFEQEIGKLFIDNQSTIKVCTDAGNFDGVKRYAKKSRKLAELVERKKIDIEYVQTSENAADMFTKALGPQRFEKLRSELGVEDITDTVKCRKGIIDTVKCQEKVAAKRCNSSTETQVLNTEVDVKSVLTDKRLQVDVNRDTEA</sequence>
<feature type="signal peptide" evidence="1">
    <location>
        <begin position="1"/>
        <end position="15"/>
    </location>
</feature>
<comment type="caution">
    <text evidence="3">The sequence shown here is derived from an EMBL/GenBank/DDBJ whole genome shotgun (WGS) entry which is preliminary data.</text>
</comment>
<evidence type="ECO:0000313" key="4">
    <source>
        <dbReference type="Proteomes" id="UP000237271"/>
    </source>
</evidence>
<keyword evidence="4" id="KW-1185">Reference proteome</keyword>
<proteinExistence type="predicted"/>
<feature type="domain" description="Reverse transcriptase Ty1/copia-type" evidence="2">
    <location>
        <begin position="14"/>
        <end position="178"/>
    </location>
</feature>
<dbReference type="AlphaFoldDB" id="A0A2P4Y0E3"/>
<dbReference type="InterPro" id="IPR043502">
    <property type="entry name" value="DNA/RNA_pol_sf"/>
</dbReference>
<organism evidence="3 4">
    <name type="scientific">Phytophthora palmivora</name>
    <dbReference type="NCBI Taxonomy" id="4796"/>
    <lineage>
        <taxon>Eukaryota</taxon>
        <taxon>Sar</taxon>
        <taxon>Stramenopiles</taxon>
        <taxon>Oomycota</taxon>
        <taxon>Peronosporomycetes</taxon>
        <taxon>Peronosporales</taxon>
        <taxon>Peronosporaceae</taxon>
        <taxon>Phytophthora</taxon>
    </lineage>
</organism>
<dbReference type="InterPro" id="IPR013103">
    <property type="entry name" value="RVT_2"/>
</dbReference>
<name>A0A2P4Y0E3_9STRA</name>
<dbReference type="OrthoDB" id="126939at2759"/>